<name>A0A559KFV9_9BACL</name>
<organism evidence="9 10">
    <name type="scientific">Paenibacillus cremeus</name>
    <dbReference type="NCBI Taxonomy" id="2163881"/>
    <lineage>
        <taxon>Bacteria</taxon>
        <taxon>Bacillati</taxon>
        <taxon>Bacillota</taxon>
        <taxon>Bacilli</taxon>
        <taxon>Bacillales</taxon>
        <taxon>Paenibacillaceae</taxon>
        <taxon>Paenibacillus</taxon>
    </lineage>
</organism>
<evidence type="ECO:0000256" key="1">
    <source>
        <dbReference type="ARBA" id="ARBA00004651"/>
    </source>
</evidence>
<dbReference type="InterPro" id="IPR035906">
    <property type="entry name" value="MetI-like_sf"/>
</dbReference>
<dbReference type="Proteomes" id="UP000317036">
    <property type="component" value="Unassembled WGS sequence"/>
</dbReference>
<dbReference type="SUPFAM" id="SSF161098">
    <property type="entry name" value="MetI-like"/>
    <property type="match status" value="1"/>
</dbReference>
<evidence type="ECO:0000256" key="2">
    <source>
        <dbReference type="ARBA" id="ARBA00022448"/>
    </source>
</evidence>
<dbReference type="Pfam" id="PF00528">
    <property type="entry name" value="BPD_transp_1"/>
    <property type="match status" value="1"/>
</dbReference>
<dbReference type="GO" id="GO:0005886">
    <property type="term" value="C:plasma membrane"/>
    <property type="evidence" value="ECO:0007669"/>
    <property type="project" value="UniProtKB-SubCell"/>
</dbReference>
<evidence type="ECO:0000256" key="5">
    <source>
        <dbReference type="ARBA" id="ARBA00022989"/>
    </source>
</evidence>
<feature type="domain" description="ABC transmembrane type-1" evidence="8">
    <location>
        <begin position="73"/>
        <end position="273"/>
    </location>
</feature>
<evidence type="ECO:0000313" key="9">
    <source>
        <dbReference type="EMBL" id="TVY11006.1"/>
    </source>
</evidence>
<feature type="transmembrane region" description="Helical" evidence="7">
    <location>
        <begin position="78"/>
        <end position="96"/>
    </location>
</feature>
<keyword evidence="4 7" id="KW-0812">Transmembrane</keyword>
<dbReference type="Gene3D" id="1.10.3720.10">
    <property type="entry name" value="MetI-like"/>
    <property type="match status" value="1"/>
</dbReference>
<keyword evidence="5 7" id="KW-1133">Transmembrane helix</keyword>
<evidence type="ECO:0000313" key="10">
    <source>
        <dbReference type="Proteomes" id="UP000317036"/>
    </source>
</evidence>
<dbReference type="PANTHER" id="PTHR43744:SF9">
    <property type="entry name" value="POLYGALACTURONAN_RHAMNOGALACTURONAN TRANSPORT SYSTEM PERMEASE PROTEIN YTCP"/>
    <property type="match status" value="1"/>
</dbReference>
<reference evidence="9 10" key="1">
    <citation type="submission" date="2019-07" db="EMBL/GenBank/DDBJ databases">
        <authorList>
            <person name="Kim J."/>
        </authorList>
    </citation>
    <scope>NUCLEOTIDE SEQUENCE [LARGE SCALE GENOMIC DNA]</scope>
    <source>
        <strain evidence="9 10">JC52</strain>
    </source>
</reference>
<evidence type="ECO:0000256" key="3">
    <source>
        <dbReference type="ARBA" id="ARBA00022475"/>
    </source>
</evidence>
<feature type="transmembrane region" description="Helical" evidence="7">
    <location>
        <begin position="254"/>
        <end position="273"/>
    </location>
</feature>
<feature type="transmembrane region" description="Helical" evidence="7">
    <location>
        <begin position="108"/>
        <end position="128"/>
    </location>
</feature>
<evidence type="ECO:0000256" key="4">
    <source>
        <dbReference type="ARBA" id="ARBA00022692"/>
    </source>
</evidence>
<evidence type="ECO:0000256" key="7">
    <source>
        <dbReference type="RuleBase" id="RU363032"/>
    </source>
</evidence>
<comment type="subcellular location">
    <subcellularLocation>
        <location evidence="1 7">Cell membrane</location>
        <topology evidence="1 7">Multi-pass membrane protein</topology>
    </subcellularLocation>
</comment>
<protein>
    <submittedName>
        <fullName evidence="9">Carbohydrate ABC transporter permease</fullName>
    </submittedName>
</protein>
<dbReference type="InterPro" id="IPR000515">
    <property type="entry name" value="MetI-like"/>
</dbReference>
<keyword evidence="10" id="KW-1185">Reference proteome</keyword>
<dbReference type="RefSeq" id="WP_144844479.1">
    <property type="nucleotide sequence ID" value="NZ_VNJI01000005.1"/>
</dbReference>
<dbReference type="OrthoDB" id="9810086at2"/>
<keyword evidence="2 7" id="KW-0813">Transport</keyword>
<feature type="transmembrane region" description="Helical" evidence="7">
    <location>
        <begin position="12"/>
        <end position="33"/>
    </location>
</feature>
<comment type="caution">
    <text evidence="9">The sequence shown here is derived from an EMBL/GenBank/DDBJ whole genome shotgun (WGS) entry which is preliminary data.</text>
</comment>
<accession>A0A559KFV9</accession>
<dbReference type="GO" id="GO:0055085">
    <property type="term" value="P:transmembrane transport"/>
    <property type="evidence" value="ECO:0007669"/>
    <property type="project" value="InterPro"/>
</dbReference>
<dbReference type="PROSITE" id="PS50928">
    <property type="entry name" value="ABC_TM1"/>
    <property type="match status" value="1"/>
</dbReference>
<evidence type="ECO:0000259" key="8">
    <source>
        <dbReference type="PROSITE" id="PS50928"/>
    </source>
</evidence>
<dbReference type="AlphaFoldDB" id="A0A559KFV9"/>
<keyword evidence="3" id="KW-1003">Cell membrane</keyword>
<gene>
    <name evidence="9" type="ORF">FPZ49_05920</name>
</gene>
<dbReference type="CDD" id="cd06261">
    <property type="entry name" value="TM_PBP2"/>
    <property type="match status" value="1"/>
</dbReference>
<feature type="transmembrane region" description="Helical" evidence="7">
    <location>
        <begin position="181"/>
        <end position="206"/>
    </location>
</feature>
<comment type="similarity">
    <text evidence="7">Belongs to the binding-protein-dependent transport system permease family.</text>
</comment>
<dbReference type="PANTHER" id="PTHR43744">
    <property type="entry name" value="ABC TRANSPORTER PERMEASE PROTEIN MG189-RELATED-RELATED"/>
    <property type="match status" value="1"/>
</dbReference>
<evidence type="ECO:0000256" key="6">
    <source>
        <dbReference type="ARBA" id="ARBA00023136"/>
    </source>
</evidence>
<sequence length="288" mass="31807">MKKSASDRVFDAVNITILGLVALLTFFPIYYVFVVSFTDPIEYLQSKFILFPKHWSLASYEYLLGTKAFIRSIGNSTYLALVGTLLSLVVTAALAYAVSRKRLPGRKIFSLAILLTILFSPGIIPNYLLVRDMHLVNNTWSLILPALASGWNVILMRSFFASIPAELEEAASIDGCNDITTFFRIILPLSLPSLAAFGLFYAVGYWNSYFTALLYLNDAQKWPIQVLLQNMLQNAQNSDLGQDAFVAAPPAETLKMAAVVVATIPILLVYPFLQKHFAKGSMAGSVKG</sequence>
<keyword evidence="6 7" id="KW-0472">Membrane</keyword>
<dbReference type="EMBL" id="VNJI01000005">
    <property type="protein sequence ID" value="TVY11006.1"/>
    <property type="molecule type" value="Genomic_DNA"/>
</dbReference>
<proteinExistence type="inferred from homology"/>